<feature type="transmembrane region" description="Helical" evidence="1">
    <location>
        <begin position="378"/>
        <end position="405"/>
    </location>
</feature>
<sequence length="819" mass="88129">MAIVTGEPPGSLAERRREAAVRRETARQLERAREIEETRLREAARMRARSRTMRSVIRPPQPAARQAPETLTARLVKAGAGVALAVLAIWLMAGHASGDSIVALLRFWVFGLTLPGFILWRLASPFRHNLVEDVAAGSLVGVAILLLVYMGVAPLGLQQWAWLWAAPVLMAGVSVPRWRRRVLSKVERPINPVTAWLIVAACALPLYGTGRYRNLLPAPYTDARSNSPDMAFHQALSASAKYDFPLQAPYVNGEQMDYHYFWHQFTAATSWATGIDLTDLVYTIGWVPLLIAGTALIFALTDRLAPSSRWAGPLAIAVASIGGTVSAYPQGSLLSEGLMNYVWGSPTQNLGGALITLLALIGVDLLRGRSSPGTWVMFVVIAAAGSGSKATVLPLIICGLALVVFVRLCYGRLARSAVLIAVALGGIFAASIVLVFGMHSSGLAVKPWVTFAKIGIYPLIADPLPSGQFDHSAMWISGITACLGLVLGSAGLIILTGTAARWFRDPGMIFLVGISIAGFCAMVLTDQPGTSQLYFHRTAVPVIAALAAAGVWMLVFWFADKWSDLVVLASVVGGIGATAAARAIVKADAKPFRQADGSLHGLIAPWLWTIGLLLLVAVVLTVLWKRGGHRRGRPTRIAMASFALAGMGAGLFLPMQAMAEYKPVVLAPQTDKQLLGPSRTQAAAAIWLRDHAAPGELIATNAHCASKSTLGCDARHFWISALSERHVLIEGWGYTNTLNDLVAGTGMGPNSLPFWDQPRLQENDIVFVAPTRDNLRVLREKYGVRWLYADPTQTIVSSTLNSLATLRFKASDALVYELP</sequence>
<keyword evidence="1" id="KW-0812">Transmembrane</keyword>
<feature type="transmembrane region" description="Helical" evidence="1">
    <location>
        <begin position="310"/>
        <end position="328"/>
    </location>
</feature>
<feature type="transmembrane region" description="Helical" evidence="1">
    <location>
        <begin position="134"/>
        <end position="155"/>
    </location>
</feature>
<feature type="transmembrane region" description="Helical" evidence="1">
    <location>
        <begin position="161"/>
        <end position="178"/>
    </location>
</feature>
<organism evidence="2 3">
    <name type="scientific">Kribbella koreensis</name>
    <dbReference type="NCBI Taxonomy" id="57909"/>
    <lineage>
        <taxon>Bacteria</taxon>
        <taxon>Bacillati</taxon>
        <taxon>Actinomycetota</taxon>
        <taxon>Actinomycetes</taxon>
        <taxon>Propionibacteriales</taxon>
        <taxon>Kribbellaceae</taxon>
        <taxon>Kribbella</taxon>
    </lineage>
</organism>
<protein>
    <recommendedName>
        <fullName evidence="4">4-amino-4-deoxy-L-arabinose transferase-like glycosyltransferase</fullName>
    </recommendedName>
</protein>
<feature type="transmembrane region" description="Helical" evidence="1">
    <location>
        <begin position="280"/>
        <end position="298"/>
    </location>
</feature>
<dbReference type="RefSeq" id="WP_343967519.1">
    <property type="nucleotide sequence ID" value="NZ_BAAAHK010000004.1"/>
</dbReference>
<feature type="transmembrane region" description="Helical" evidence="1">
    <location>
        <begin position="565"/>
        <end position="585"/>
    </location>
</feature>
<evidence type="ECO:0000256" key="1">
    <source>
        <dbReference type="SAM" id="Phobius"/>
    </source>
</evidence>
<evidence type="ECO:0008006" key="4">
    <source>
        <dbReference type="Google" id="ProtNLM"/>
    </source>
</evidence>
<dbReference type="EMBL" id="BAAAHK010000004">
    <property type="protein sequence ID" value="GAA0934982.1"/>
    <property type="molecule type" value="Genomic_DNA"/>
</dbReference>
<feature type="transmembrane region" description="Helical" evidence="1">
    <location>
        <begin position="507"/>
        <end position="524"/>
    </location>
</feature>
<feature type="transmembrane region" description="Helical" evidence="1">
    <location>
        <begin position="539"/>
        <end position="558"/>
    </location>
</feature>
<keyword evidence="3" id="KW-1185">Reference proteome</keyword>
<feature type="transmembrane region" description="Helical" evidence="1">
    <location>
        <begin position="348"/>
        <end position="366"/>
    </location>
</feature>
<feature type="transmembrane region" description="Helical" evidence="1">
    <location>
        <begin position="473"/>
        <end position="495"/>
    </location>
</feature>
<feature type="transmembrane region" description="Helical" evidence="1">
    <location>
        <begin position="636"/>
        <end position="655"/>
    </location>
</feature>
<dbReference type="Proteomes" id="UP001500542">
    <property type="component" value="Unassembled WGS sequence"/>
</dbReference>
<reference evidence="2 3" key="1">
    <citation type="journal article" date="2019" name="Int. J. Syst. Evol. Microbiol.">
        <title>The Global Catalogue of Microorganisms (GCM) 10K type strain sequencing project: providing services to taxonomists for standard genome sequencing and annotation.</title>
        <authorList>
            <consortium name="The Broad Institute Genomics Platform"/>
            <consortium name="The Broad Institute Genome Sequencing Center for Infectious Disease"/>
            <person name="Wu L."/>
            <person name="Ma J."/>
        </authorList>
    </citation>
    <scope>NUCLEOTIDE SEQUENCE [LARGE SCALE GENOMIC DNA]</scope>
    <source>
        <strain evidence="2 3">JCM 10977</strain>
    </source>
</reference>
<feature type="transmembrane region" description="Helical" evidence="1">
    <location>
        <begin position="105"/>
        <end position="122"/>
    </location>
</feature>
<keyword evidence="1" id="KW-0472">Membrane</keyword>
<keyword evidence="1" id="KW-1133">Transmembrane helix</keyword>
<feature type="transmembrane region" description="Helical" evidence="1">
    <location>
        <begin position="417"/>
        <end position="436"/>
    </location>
</feature>
<evidence type="ECO:0000313" key="3">
    <source>
        <dbReference type="Proteomes" id="UP001500542"/>
    </source>
</evidence>
<comment type="caution">
    <text evidence="2">The sequence shown here is derived from an EMBL/GenBank/DDBJ whole genome shotgun (WGS) entry which is preliminary data.</text>
</comment>
<accession>A0ABN1PY78</accession>
<feature type="transmembrane region" description="Helical" evidence="1">
    <location>
        <begin position="605"/>
        <end position="624"/>
    </location>
</feature>
<name>A0ABN1PY78_9ACTN</name>
<proteinExistence type="predicted"/>
<feature type="transmembrane region" description="Helical" evidence="1">
    <location>
        <begin position="75"/>
        <end position="93"/>
    </location>
</feature>
<gene>
    <name evidence="2" type="ORF">GCM10009554_21480</name>
</gene>
<evidence type="ECO:0000313" key="2">
    <source>
        <dbReference type="EMBL" id="GAA0934982.1"/>
    </source>
</evidence>